<evidence type="ECO:0000313" key="1">
    <source>
        <dbReference type="EMBL" id="MEX3937124.1"/>
    </source>
</evidence>
<keyword evidence="2" id="KW-1185">Reference proteome</keyword>
<dbReference type="EMBL" id="JBFRCH010000044">
    <property type="protein sequence ID" value="MEX3937124.1"/>
    <property type="molecule type" value="Genomic_DNA"/>
</dbReference>
<proteinExistence type="predicted"/>
<name>A0ACC6UC26_9BURK</name>
<reference evidence="1" key="1">
    <citation type="submission" date="2024-07" db="EMBL/GenBank/DDBJ databases">
        <title>A survey of Mimosa microsymbionts across Brazilian biomes reveals a high diversity of Paraburkholderia nodulating endemic species, but also that Cupriavidus is common as a symbiont of widespread species.</title>
        <authorList>
            <person name="Rouws L."/>
            <person name="Barauna A."/>
            <person name="Beukes C."/>
            <person name="Rouws J.R.C."/>
            <person name="De Faria S.M."/>
            <person name="Gross E."/>
            <person name="Bueno Dos Reis Junior F."/>
            <person name="Simon M.F."/>
            <person name="Maluk M."/>
            <person name="Odee D.W."/>
            <person name="Kenicer G."/>
            <person name="Young J.P.W."/>
            <person name="Reis V.M."/>
            <person name="Zilli J."/>
            <person name="James E.K."/>
        </authorList>
    </citation>
    <scope>NUCLEOTIDE SEQUENCE</scope>
    <source>
        <strain evidence="1">EG181B</strain>
    </source>
</reference>
<comment type="caution">
    <text evidence="1">The sequence shown here is derived from an EMBL/GenBank/DDBJ whole genome shotgun (WGS) entry which is preliminary data.</text>
</comment>
<sequence length="384" mass="41442">MILEETTIAEATEWRRDFHRHPELLFDVDRTAKRVAELLCSFGCDEVASGIGRSGVVAVVRGSEASDSRMIGIRADMDALPIREDTALPYASTCRKHMHACGHDGHMAMLLGAVKHLAATRAFRGTLVAIFQPAEEGGGGAKVMIDDGLFERFPVDEVYALHNMPGLDVGTFALSSDVMFAASDRFDIRIVGKGGHAARPHETIDPIHIASHLIYALQTVVSRKSDPVDPIVVSVTSIHAGEAYNVIPADAILKGSVRTLSEACRDNAEKCITEMAKRISAAFGAAAEVEYRRGYPPTVNHFAQARILGEAAARVVGDAAVQCNMRPIMGAEDFSYMLKARPGAVILMGNGQTAPLHHPKYDFNDKSLPLGMALWINVVTQGSV</sequence>
<dbReference type="Proteomes" id="UP001558850">
    <property type="component" value="Unassembled WGS sequence"/>
</dbReference>
<gene>
    <name evidence="1" type="ORF">AB4Y32_36200</name>
</gene>
<accession>A0ACC6UC26</accession>
<organism evidence="1 2">
    <name type="scientific">Paraburkholderia phymatum</name>
    <dbReference type="NCBI Taxonomy" id="148447"/>
    <lineage>
        <taxon>Bacteria</taxon>
        <taxon>Pseudomonadati</taxon>
        <taxon>Pseudomonadota</taxon>
        <taxon>Betaproteobacteria</taxon>
        <taxon>Burkholderiales</taxon>
        <taxon>Burkholderiaceae</taxon>
        <taxon>Paraburkholderia</taxon>
    </lineage>
</organism>
<evidence type="ECO:0000313" key="2">
    <source>
        <dbReference type="Proteomes" id="UP001558850"/>
    </source>
</evidence>
<protein>
    <submittedName>
        <fullName evidence="1">M20 aminoacylase family protein</fullName>
    </submittedName>
</protein>